<dbReference type="GO" id="GO:0005524">
    <property type="term" value="F:ATP binding"/>
    <property type="evidence" value="ECO:0007669"/>
    <property type="project" value="InterPro"/>
</dbReference>
<dbReference type="InterPro" id="IPR039421">
    <property type="entry name" value="Type_1_exporter"/>
</dbReference>
<evidence type="ECO:0000256" key="5">
    <source>
        <dbReference type="SAM" id="MobiDB-lite"/>
    </source>
</evidence>
<feature type="domain" description="ABC transmembrane type-1" evidence="7">
    <location>
        <begin position="1"/>
        <end position="76"/>
    </location>
</feature>
<dbReference type="EMBL" id="MLFT02000336">
    <property type="protein sequence ID" value="PHT27645.1"/>
    <property type="molecule type" value="Genomic_DNA"/>
</dbReference>
<comment type="caution">
    <text evidence="8">The sequence shown here is derived from an EMBL/GenBank/DDBJ whole genome shotgun (WGS) entry which is preliminary data.</text>
</comment>
<evidence type="ECO:0000256" key="4">
    <source>
        <dbReference type="ARBA" id="ARBA00023136"/>
    </source>
</evidence>
<evidence type="ECO:0000313" key="8">
    <source>
        <dbReference type="EMBL" id="PHT27645.1"/>
    </source>
</evidence>
<dbReference type="SUPFAM" id="SSF90123">
    <property type="entry name" value="ABC transporter transmembrane region"/>
    <property type="match status" value="1"/>
</dbReference>
<evidence type="ECO:0000259" key="7">
    <source>
        <dbReference type="PROSITE" id="PS50929"/>
    </source>
</evidence>
<evidence type="ECO:0000256" key="1">
    <source>
        <dbReference type="ARBA" id="ARBA00004141"/>
    </source>
</evidence>
<feature type="compositionally biased region" description="Basic and acidic residues" evidence="5">
    <location>
        <begin position="192"/>
        <end position="224"/>
    </location>
</feature>
<dbReference type="InterPro" id="IPR011527">
    <property type="entry name" value="ABC1_TM_dom"/>
</dbReference>
<keyword evidence="2 6" id="KW-0812">Transmembrane</keyword>
<feature type="region of interest" description="Disordered" evidence="5">
    <location>
        <begin position="165"/>
        <end position="224"/>
    </location>
</feature>
<dbReference type="PANTHER" id="PTHR24222">
    <property type="entry name" value="ABC TRANSPORTER B FAMILY"/>
    <property type="match status" value="1"/>
</dbReference>
<reference evidence="8 9" key="1">
    <citation type="journal article" date="2017" name="Genome Biol.">
        <title>New reference genome sequences of hot pepper reveal the massive evolution of plant disease-resistance genes by retroduplication.</title>
        <authorList>
            <person name="Kim S."/>
            <person name="Park J."/>
            <person name="Yeom S.I."/>
            <person name="Kim Y.M."/>
            <person name="Seo E."/>
            <person name="Kim K.T."/>
            <person name="Kim M.S."/>
            <person name="Lee J.M."/>
            <person name="Cheong K."/>
            <person name="Shin H.S."/>
            <person name="Kim S.B."/>
            <person name="Han K."/>
            <person name="Lee J."/>
            <person name="Park M."/>
            <person name="Lee H.A."/>
            <person name="Lee H.Y."/>
            <person name="Lee Y."/>
            <person name="Oh S."/>
            <person name="Lee J.H."/>
            <person name="Choi E."/>
            <person name="Choi E."/>
            <person name="Lee S.E."/>
            <person name="Jeon J."/>
            <person name="Kim H."/>
            <person name="Choi G."/>
            <person name="Song H."/>
            <person name="Lee J."/>
            <person name="Lee S.C."/>
            <person name="Kwon J.K."/>
            <person name="Lee H.Y."/>
            <person name="Koo N."/>
            <person name="Hong Y."/>
            <person name="Kim R.W."/>
            <person name="Kang W.H."/>
            <person name="Huh J.H."/>
            <person name="Kang B.C."/>
            <person name="Yang T.J."/>
            <person name="Lee Y.H."/>
            <person name="Bennetzen J.L."/>
            <person name="Choi D."/>
        </authorList>
    </citation>
    <scope>NUCLEOTIDE SEQUENCE [LARGE SCALE GENOMIC DNA]</scope>
    <source>
        <strain evidence="9">cv. PBC81</strain>
    </source>
</reference>
<gene>
    <name evidence="8" type="ORF">CQW23_32750</name>
</gene>
<dbReference type="InterPro" id="IPR036640">
    <property type="entry name" value="ABC1_TM_sf"/>
</dbReference>
<dbReference type="PANTHER" id="PTHR24222:SF63">
    <property type="entry name" value="ATP BINDING CASSETTE SUBFAMILY B"/>
    <property type="match status" value="1"/>
</dbReference>
<dbReference type="GO" id="GO:0005886">
    <property type="term" value="C:plasma membrane"/>
    <property type="evidence" value="ECO:0007669"/>
    <property type="project" value="TreeGrafter"/>
</dbReference>
<feature type="compositionally biased region" description="Acidic residues" evidence="5">
    <location>
        <begin position="176"/>
        <end position="191"/>
    </location>
</feature>
<organism evidence="8 9">
    <name type="scientific">Capsicum baccatum</name>
    <name type="common">Peruvian pepper</name>
    <dbReference type="NCBI Taxonomy" id="33114"/>
    <lineage>
        <taxon>Eukaryota</taxon>
        <taxon>Viridiplantae</taxon>
        <taxon>Streptophyta</taxon>
        <taxon>Embryophyta</taxon>
        <taxon>Tracheophyta</taxon>
        <taxon>Spermatophyta</taxon>
        <taxon>Magnoliopsida</taxon>
        <taxon>eudicotyledons</taxon>
        <taxon>Gunneridae</taxon>
        <taxon>Pentapetalae</taxon>
        <taxon>asterids</taxon>
        <taxon>lamiids</taxon>
        <taxon>Solanales</taxon>
        <taxon>Solanaceae</taxon>
        <taxon>Solanoideae</taxon>
        <taxon>Capsiceae</taxon>
        <taxon>Capsicum</taxon>
    </lineage>
</organism>
<dbReference type="GO" id="GO:0140359">
    <property type="term" value="F:ABC-type transporter activity"/>
    <property type="evidence" value="ECO:0007669"/>
    <property type="project" value="InterPro"/>
</dbReference>
<protein>
    <recommendedName>
        <fullName evidence="7">ABC transmembrane type-1 domain-containing protein</fullName>
    </recommendedName>
</protein>
<dbReference type="Pfam" id="PF00664">
    <property type="entry name" value="ABC_membrane"/>
    <property type="match status" value="1"/>
</dbReference>
<accession>A0A2G2V3U4</accession>
<keyword evidence="4 6" id="KW-0472">Membrane</keyword>
<dbReference type="AlphaFoldDB" id="A0A2G2V3U4"/>
<sequence length="224" mass="25538">MSGDTVLIQDIMGETVWKFVQLIPTFIGGFIVSFTKGWILTLVMLSIIPLLVISDRAMSLLLARMESRGQDAYAKAETVTIPIPVHFNSSYDEFVARVMQSGDLDCMPSDMMISYLMYLRKKMNPTIINNDVRMLTYIINADVDGFRPILRIYVVERFFEGPLNSPSPPPRHLTVDDDLIDNDLNDYENDDDHPINMKDDSMHMEDFLSNSQDDKEDRGMGSQP</sequence>
<dbReference type="OrthoDB" id="1429370at2759"/>
<keyword evidence="3 6" id="KW-1133">Transmembrane helix</keyword>
<evidence type="ECO:0000256" key="3">
    <source>
        <dbReference type="ARBA" id="ARBA00022989"/>
    </source>
</evidence>
<evidence type="ECO:0000313" key="9">
    <source>
        <dbReference type="Proteomes" id="UP000224567"/>
    </source>
</evidence>
<evidence type="ECO:0000256" key="2">
    <source>
        <dbReference type="ARBA" id="ARBA00022692"/>
    </source>
</evidence>
<evidence type="ECO:0000256" key="6">
    <source>
        <dbReference type="SAM" id="Phobius"/>
    </source>
</evidence>
<keyword evidence="9" id="KW-1185">Reference proteome</keyword>
<dbReference type="PROSITE" id="PS50929">
    <property type="entry name" value="ABC_TM1F"/>
    <property type="match status" value="1"/>
</dbReference>
<comment type="subcellular location">
    <subcellularLocation>
        <location evidence="1">Membrane</location>
        <topology evidence="1">Multi-pass membrane protein</topology>
    </subcellularLocation>
</comment>
<dbReference type="Proteomes" id="UP000224567">
    <property type="component" value="Unassembled WGS sequence"/>
</dbReference>
<feature type="transmembrane region" description="Helical" evidence="6">
    <location>
        <begin position="26"/>
        <end position="53"/>
    </location>
</feature>
<dbReference type="STRING" id="33114.A0A2G2V3U4"/>
<reference evidence="9" key="2">
    <citation type="journal article" date="2017" name="J. Anim. Genet.">
        <title>Multiple reference genome sequences of hot pepper reveal the massive evolution of plant disease resistance genes by retroduplication.</title>
        <authorList>
            <person name="Kim S."/>
            <person name="Park J."/>
            <person name="Yeom S.-I."/>
            <person name="Kim Y.-M."/>
            <person name="Seo E."/>
            <person name="Kim K.-T."/>
            <person name="Kim M.-S."/>
            <person name="Lee J.M."/>
            <person name="Cheong K."/>
            <person name="Shin H.-S."/>
            <person name="Kim S.-B."/>
            <person name="Han K."/>
            <person name="Lee J."/>
            <person name="Park M."/>
            <person name="Lee H.-A."/>
            <person name="Lee H.-Y."/>
            <person name="Lee Y."/>
            <person name="Oh S."/>
            <person name="Lee J.H."/>
            <person name="Choi E."/>
            <person name="Choi E."/>
            <person name="Lee S.E."/>
            <person name="Jeon J."/>
            <person name="Kim H."/>
            <person name="Choi G."/>
            <person name="Song H."/>
            <person name="Lee J."/>
            <person name="Lee S.-C."/>
            <person name="Kwon J.-K."/>
            <person name="Lee H.-Y."/>
            <person name="Koo N."/>
            <person name="Hong Y."/>
            <person name="Kim R.W."/>
            <person name="Kang W.-H."/>
            <person name="Huh J.H."/>
            <person name="Kang B.-C."/>
            <person name="Yang T.-J."/>
            <person name="Lee Y.-H."/>
            <person name="Bennetzen J.L."/>
            <person name="Choi D."/>
        </authorList>
    </citation>
    <scope>NUCLEOTIDE SEQUENCE [LARGE SCALE GENOMIC DNA]</scope>
    <source>
        <strain evidence="9">cv. PBC81</strain>
    </source>
</reference>
<dbReference type="Gene3D" id="1.20.1560.10">
    <property type="entry name" value="ABC transporter type 1, transmembrane domain"/>
    <property type="match status" value="1"/>
</dbReference>
<proteinExistence type="predicted"/>
<name>A0A2G2V3U4_CAPBA</name>